<organism evidence="1 2">
    <name type="scientific">Aegilops tauschii subsp. strangulata</name>
    <name type="common">Goatgrass</name>
    <dbReference type="NCBI Taxonomy" id="200361"/>
    <lineage>
        <taxon>Eukaryota</taxon>
        <taxon>Viridiplantae</taxon>
        <taxon>Streptophyta</taxon>
        <taxon>Embryophyta</taxon>
        <taxon>Tracheophyta</taxon>
        <taxon>Spermatophyta</taxon>
        <taxon>Magnoliopsida</taxon>
        <taxon>Liliopsida</taxon>
        <taxon>Poales</taxon>
        <taxon>Poaceae</taxon>
        <taxon>BOP clade</taxon>
        <taxon>Pooideae</taxon>
        <taxon>Triticodae</taxon>
        <taxon>Triticeae</taxon>
        <taxon>Triticinae</taxon>
        <taxon>Aegilops</taxon>
    </lineage>
</organism>
<name>A0A452Z5R3_AEGTS</name>
<proteinExistence type="predicted"/>
<reference evidence="1" key="5">
    <citation type="journal article" date="2021" name="G3 (Bethesda)">
        <title>Aegilops tauschii genome assembly Aet v5.0 features greater sequence contiguity and improved annotation.</title>
        <authorList>
            <person name="Wang L."/>
            <person name="Zhu T."/>
            <person name="Rodriguez J.C."/>
            <person name="Deal K.R."/>
            <person name="Dubcovsky J."/>
            <person name="McGuire P.E."/>
            <person name="Lux T."/>
            <person name="Spannagl M."/>
            <person name="Mayer K.F.X."/>
            <person name="Baldrich P."/>
            <person name="Meyers B.C."/>
            <person name="Huo N."/>
            <person name="Gu Y.Q."/>
            <person name="Zhou H."/>
            <person name="Devos K.M."/>
            <person name="Bennetzen J.L."/>
            <person name="Unver T."/>
            <person name="Budak H."/>
            <person name="Gulick P.J."/>
            <person name="Galiba G."/>
            <person name="Kalapos B."/>
            <person name="Nelson D.R."/>
            <person name="Li P."/>
            <person name="You F.M."/>
            <person name="Luo M.C."/>
            <person name="Dvorak J."/>
        </authorList>
    </citation>
    <scope>NUCLEOTIDE SEQUENCE [LARGE SCALE GENOMIC DNA]</scope>
    <source>
        <strain evidence="1">cv. AL8/78</strain>
    </source>
</reference>
<dbReference type="Gramene" id="AET1Gv20641000.18">
    <property type="protein sequence ID" value="AET1Gv20641000.18"/>
    <property type="gene ID" value="AET1Gv20641000"/>
</dbReference>
<dbReference type="EnsemblPlants" id="AET1Gv20641000.18">
    <property type="protein sequence ID" value="AET1Gv20641000.18"/>
    <property type="gene ID" value="AET1Gv20641000"/>
</dbReference>
<dbReference type="AlphaFoldDB" id="A0A452Z5R3"/>
<evidence type="ECO:0000313" key="1">
    <source>
        <dbReference type="EnsemblPlants" id="AET1Gv20641000.18"/>
    </source>
</evidence>
<dbReference type="Proteomes" id="UP000015105">
    <property type="component" value="Chromosome 1D"/>
</dbReference>
<dbReference type="GO" id="GO:0006325">
    <property type="term" value="P:chromatin organization"/>
    <property type="evidence" value="ECO:0007669"/>
    <property type="project" value="TreeGrafter"/>
</dbReference>
<reference evidence="2" key="1">
    <citation type="journal article" date="2014" name="Science">
        <title>Ancient hybridizations among the ancestral genomes of bread wheat.</title>
        <authorList>
            <consortium name="International Wheat Genome Sequencing Consortium,"/>
            <person name="Marcussen T."/>
            <person name="Sandve S.R."/>
            <person name="Heier L."/>
            <person name="Spannagl M."/>
            <person name="Pfeifer M."/>
            <person name="Jakobsen K.S."/>
            <person name="Wulff B.B."/>
            <person name="Steuernagel B."/>
            <person name="Mayer K.F."/>
            <person name="Olsen O.A."/>
        </authorList>
    </citation>
    <scope>NUCLEOTIDE SEQUENCE [LARGE SCALE GENOMIC DNA]</scope>
    <source>
        <strain evidence="2">cv. AL8/78</strain>
    </source>
</reference>
<reference evidence="1" key="3">
    <citation type="journal article" date="2017" name="Nature">
        <title>Genome sequence of the progenitor of the wheat D genome Aegilops tauschii.</title>
        <authorList>
            <person name="Luo M.C."/>
            <person name="Gu Y.Q."/>
            <person name="Puiu D."/>
            <person name="Wang H."/>
            <person name="Twardziok S.O."/>
            <person name="Deal K.R."/>
            <person name="Huo N."/>
            <person name="Zhu T."/>
            <person name="Wang L."/>
            <person name="Wang Y."/>
            <person name="McGuire P.E."/>
            <person name="Liu S."/>
            <person name="Long H."/>
            <person name="Ramasamy R.K."/>
            <person name="Rodriguez J.C."/>
            <person name="Van S.L."/>
            <person name="Yuan L."/>
            <person name="Wang Z."/>
            <person name="Xia Z."/>
            <person name="Xiao L."/>
            <person name="Anderson O.D."/>
            <person name="Ouyang S."/>
            <person name="Liang Y."/>
            <person name="Zimin A.V."/>
            <person name="Pertea G."/>
            <person name="Qi P."/>
            <person name="Bennetzen J.L."/>
            <person name="Dai X."/>
            <person name="Dawson M.W."/>
            <person name="Muller H.G."/>
            <person name="Kugler K."/>
            <person name="Rivarola-Duarte L."/>
            <person name="Spannagl M."/>
            <person name="Mayer K.F.X."/>
            <person name="Lu F.H."/>
            <person name="Bevan M.W."/>
            <person name="Leroy P."/>
            <person name="Li P."/>
            <person name="You F.M."/>
            <person name="Sun Q."/>
            <person name="Liu Z."/>
            <person name="Lyons E."/>
            <person name="Wicker T."/>
            <person name="Salzberg S.L."/>
            <person name="Devos K.M."/>
            <person name="Dvorak J."/>
        </authorList>
    </citation>
    <scope>NUCLEOTIDE SEQUENCE [LARGE SCALE GENOMIC DNA]</scope>
    <source>
        <strain evidence="1">cv. AL8/78</strain>
    </source>
</reference>
<reference evidence="1" key="4">
    <citation type="submission" date="2019-03" db="UniProtKB">
        <authorList>
            <consortium name="EnsemblPlants"/>
        </authorList>
    </citation>
    <scope>IDENTIFICATION</scope>
</reference>
<dbReference type="PANTHER" id="PTHR21669">
    <property type="entry name" value="CAPZ-INTERACTING PROTEIN AND RELATED PROTEINS"/>
    <property type="match status" value="1"/>
</dbReference>
<dbReference type="GO" id="GO:0005634">
    <property type="term" value="C:nucleus"/>
    <property type="evidence" value="ECO:0007669"/>
    <property type="project" value="TreeGrafter"/>
</dbReference>
<evidence type="ECO:0000313" key="2">
    <source>
        <dbReference type="Proteomes" id="UP000015105"/>
    </source>
</evidence>
<protein>
    <submittedName>
        <fullName evidence="1">Uncharacterized protein</fullName>
    </submittedName>
</protein>
<accession>A0A452Z5R3</accession>
<sequence>HTLDVPYIDPNCQGAVKRRLPQEIKQKLAKVARLSANQGKISEDELINRLMGIVGHLVQRRTLKRNMKEMVESGMCAKQEKADKFQQVKTEIYEMVKARLDTKPKVTEQRDDSAHDFQGGVNIDDKTALKGKFVLDAPLEDRICDLYDLYVEGMDEDKGPQSRKLYVEVWLANLHVSFSVPPICFAVILDSNF</sequence>
<keyword evidence="2" id="KW-1185">Reference proteome</keyword>
<reference evidence="2" key="2">
    <citation type="journal article" date="2017" name="Nat. Plants">
        <title>The Aegilops tauschii genome reveals multiple impacts of transposons.</title>
        <authorList>
            <person name="Zhao G."/>
            <person name="Zou C."/>
            <person name="Li K."/>
            <person name="Wang K."/>
            <person name="Li T."/>
            <person name="Gao L."/>
            <person name="Zhang X."/>
            <person name="Wang H."/>
            <person name="Yang Z."/>
            <person name="Liu X."/>
            <person name="Jiang W."/>
            <person name="Mao L."/>
            <person name="Kong X."/>
            <person name="Jiao Y."/>
            <person name="Jia J."/>
        </authorList>
    </citation>
    <scope>NUCLEOTIDE SEQUENCE [LARGE SCALE GENOMIC DNA]</scope>
    <source>
        <strain evidence="2">cv. AL8/78</strain>
    </source>
</reference>
<dbReference type="PANTHER" id="PTHR21669:SF26">
    <property type="entry name" value="HPC2-RELATED DOMAIN-CONTAINING PROTEIN"/>
    <property type="match status" value="1"/>
</dbReference>